<evidence type="ECO:0000256" key="2">
    <source>
        <dbReference type="SAM" id="Phobius"/>
    </source>
</evidence>
<keyword evidence="2" id="KW-0812">Transmembrane</keyword>
<organism evidence="3 4">
    <name type="scientific">Novosphingobium marinum</name>
    <dbReference type="NCBI Taxonomy" id="1514948"/>
    <lineage>
        <taxon>Bacteria</taxon>
        <taxon>Pseudomonadati</taxon>
        <taxon>Pseudomonadota</taxon>
        <taxon>Alphaproteobacteria</taxon>
        <taxon>Sphingomonadales</taxon>
        <taxon>Sphingomonadaceae</taxon>
        <taxon>Novosphingobium</taxon>
    </lineage>
</organism>
<reference evidence="3 4" key="1">
    <citation type="submission" date="2020-07" db="EMBL/GenBank/DDBJ databases">
        <title>Genomic Encyclopedia of Type Strains, Phase IV (KMG-IV): sequencing the most valuable type-strain genomes for metagenomic binning, comparative biology and taxonomic classification.</title>
        <authorList>
            <person name="Goeker M."/>
        </authorList>
    </citation>
    <scope>NUCLEOTIDE SEQUENCE [LARGE SCALE GENOMIC DNA]</scope>
    <source>
        <strain evidence="3 4">DSM 29043</strain>
    </source>
</reference>
<evidence type="ECO:0000313" key="3">
    <source>
        <dbReference type="EMBL" id="NYH93831.1"/>
    </source>
</evidence>
<accession>A0A7Z0BRG8</accession>
<feature type="region of interest" description="Disordered" evidence="1">
    <location>
        <begin position="1037"/>
        <end position="1066"/>
    </location>
</feature>
<keyword evidence="2" id="KW-0472">Membrane</keyword>
<dbReference type="Proteomes" id="UP000522081">
    <property type="component" value="Unassembled WGS sequence"/>
</dbReference>
<protein>
    <recommendedName>
        <fullName evidence="5">Exoprotein</fullName>
    </recommendedName>
</protein>
<evidence type="ECO:0000256" key="1">
    <source>
        <dbReference type="SAM" id="MobiDB-lite"/>
    </source>
</evidence>
<dbReference type="RefSeq" id="WP_179405802.1">
    <property type="nucleotide sequence ID" value="NZ_BMGF01000001.1"/>
</dbReference>
<keyword evidence="4" id="KW-1185">Reference proteome</keyword>
<dbReference type="InterPro" id="IPR021730">
    <property type="entry name" value="YdbH"/>
</dbReference>
<gene>
    <name evidence="3" type="ORF">FHS75_000136</name>
</gene>
<evidence type="ECO:0008006" key="5">
    <source>
        <dbReference type="Google" id="ProtNLM"/>
    </source>
</evidence>
<dbReference type="Pfam" id="PF11739">
    <property type="entry name" value="YdbH-like"/>
    <property type="match status" value="1"/>
</dbReference>
<name>A0A7Z0BRG8_9SPHN</name>
<evidence type="ECO:0000313" key="4">
    <source>
        <dbReference type="Proteomes" id="UP000522081"/>
    </source>
</evidence>
<dbReference type="EMBL" id="JACBZF010000001">
    <property type="protein sequence ID" value="NYH93831.1"/>
    <property type="molecule type" value="Genomic_DNA"/>
</dbReference>
<proteinExistence type="predicted"/>
<keyword evidence="2" id="KW-1133">Transmembrane helix</keyword>
<feature type="transmembrane region" description="Helical" evidence="2">
    <location>
        <begin position="31"/>
        <end position="49"/>
    </location>
</feature>
<comment type="caution">
    <text evidence="3">The sequence shown here is derived from an EMBL/GenBank/DDBJ whole genome shotgun (WGS) entry which is preliminary data.</text>
</comment>
<dbReference type="AlphaFoldDB" id="A0A7Z0BRG8"/>
<sequence>MSQADDELLADQEDAHAPADTARSRRFRWRYLFIAFVVLLSGAVVFAWFSRERIANDIISGELEKLDVPAQYEIVSIGAGRQVLENVIFGDPDRPDLTIDRVEVAVSAGFSGPRIGRIRLVRPRLYGSMADSRLSFGSVDPLIYTGSDEPFRLPDLDIAIEDGRALLETEFGRLGVKAEGQGELRDGFAGIVAVFAPDLAVAGCEAGRATLYGRVHVSGERPRFAGPVRLADMTCPDEALSLAQVAIQVDTTFDRALDGAEGQAGLDATKAGYGSNRLARIKGETRFTYRDDALTANFDVEASGVRAAQIGARALSADGVVRAARDFARVESEGTVTGEGLALGDTIDGALSGLQESVGETLLDPLLSRMRTALQREQPDSSLSGSYLVRRTGQVTNVVVPRATLRGGSGETLFALSRFQMTQGGSGVPRLSGNFSTGGRGLPDIAGRMERRTGNGIAMRIRMAPYESEGASLSIPSLLIVQSDGGGIGFAGRLTASGAIPGGTAQGLSLPVDGNWSGRSGLSLWRRCVDVQFDRLALGDVSFGRRSVELCPARGRAIVRSGPEGLRIAAGAPSLELAGMLGETPIRIASGPLGVAYPGLVSARSLRVAIGPEGTATRFDIENLQADLGSSISGTFEDADILIDAVPLDILEARGAWTYEGDVLRIADAAFTLKDRESDARFQPLISQDATLVLADNEIAADAVLREPTSMREIVRTKILHDLATGRGNADLIVDGILFDEDLQPDTITRLALGVVANVDGVVTGRGGIRWDEDGVESLGRFSTQSLDLAAAFGPVEGLSGTVRFTDLLGLVTAPDQVLHVAAINPGIEVNDGIFRFELQPDYVLQVVEGAWPFLDGKLTLQPVTMKLGVAETRRYTLVIEGLNAAKFVDRMELANLSATGTFDGVMPLVFDEDGGRIDNGQLRSRPPGGNVSYVGELSYEDLSTMANFAFDALKSLDYREMTIGMDGSLEGEIVTRVRFYGVSQGEGARRNFITRRVANLPLQFNVNVRAPFFNLISSFKSLYDPAYVRDPRELGLLDTDGNRVAPSEREPTDPFIQPPESEEMP</sequence>